<gene>
    <name evidence="8" type="ORF">KDK95_17075</name>
</gene>
<evidence type="ECO:0000256" key="2">
    <source>
        <dbReference type="ARBA" id="ARBA00005628"/>
    </source>
</evidence>
<evidence type="ECO:0000313" key="8">
    <source>
        <dbReference type="EMBL" id="MBR7828032.1"/>
    </source>
</evidence>
<keyword evidence="9" id="KW-1185">Reference proteome</keyword>
<evidence type="ECO:0000256" key="4">
    <source>
        <dbReference type="ARBA" id="ARBA00022723"/>
    </source>
</evidence>
<keyword evidence="5 8" id="KW-0378">Hydrolase</keyword>
<keyword evidence="6" id="KW-0119">Carbohydrate metabolism</keyword>
<keyword evidence="3" id="KW-0963">Cytoplasm</keyword>
<dbReference type="PANTHER" id="PTHR42891">
    <property type="entry name" value="D-GLYCERO-BETA-D-MANNO-HEPTOSE-1,7-BISPHOSPHATE 7-PHOSPHATASE"/>
    <property type="match status" value="1"/>
</dbReference>
<dbReference type="Pfam" id="PF00702">
    <property type="entry name" value="Hydrolase"/>
    <property type="match status" value="1"/>
</dbReference>
<dbReference type="GO" id="GO:0005737">
    <property type="term" value="C:cytoplasm"/>
    <property type="evidence" value="ECO:0007669"/>
    <property type="project" value="UniProtKB-SubCell"/>
</dbReference>
<dbReference type="GO" id="GO:0016791">
    <property type="term" value="F:phosphatase activity"/>
    <property type="evidence" value="ECO:0007669"/>
    <property type="project" value="InterPro"/>
</dbReference>
<evidence type="ECO:0000256" key="5">
    <source>
        <dbReference type="ARBA" id="ARBA00022801"/>
    </source>
</evidence>
<dbReference type="PANTHER" id="PTHR42891:SF1">
    <property type="entry name" value="D-GLYCERO-BETA-D-MANNO-HEPTOSE-1,7-BISPHOSPHATE 7-PHOSPHATASE"/>
    <property type="match status" value="1"/>
</dbReference>
<name>A0A941EB69_9ACTN</name>
<dbReference type="InterPro" id="IPR006543">
    <property type="entry name" value="Histidinol-phos"/>
</dbReference>
<dbReference type="AlphaFoldDB" id="A0A941EB69"/>
<evidence type="ECO:0000256" key="6">
    <source>
        <dbReference type="ARBA" id="ARBA00023277"/>
    </source>
</evidence>
<protein>
    <recommendedName>
        <fullName evidence="7">D,D-heptose 1,7-bisphosphate phosphatase</fullName>
    </recommendedName>
</protein>
<evidence type="ECO:0000256" key="1">
    <source>
        <dbReference type="ARBA" id="ARBA00004496"/>
    </source>
</evidence>
<dbReference type="InterPro" id="IPR036412">
    <property type="entry name" value="HAD-like_sf"/>
</dbReference>
<dbReference type="InterPro" id="IPR023214">
    <property type="entry name" value="HAD_sf"/>
</dbReference>
<dbReference type="NCBIfam" id="TIGR01662">
    <property type="entry name" value="HAD-SF-IIIA"/>
    <property type="match status" value="1"/>
</dbReference>
<evidence type="ECO:0000256" key="7">
    <source>
        <dbReference type="ARBA" id="ARBA00031828"/>
    </source>
</evidence>
<keyword evidence="4" id="KW-0479">Metal-binding</keyword>
<organism evidence="8 9">
    <name type="scientific">Actinospica acidithermotolerans</name>
    <dbReference type="NCBI Taxonomy" id="2828514"/>
    <lineage>
        <taxon>Bacteria</taxon>
        <taxon>Bacillati</taxon>
        <taxon>Actinomycetota</taxon>
        <taxon>Actinomycetes</taxon>
        <taxon>Catenulisporales</taxon>
        <taxon>Actinospicaceae</taxon>
        <taxon>Actinospica</taxon>
    </lineage>
</organism>
<dbReference type="Proteomes" id="UP000676325">
    <property type="component" value="Unassembled WGS sequence"/>
</dbReference>
<proteinExistence type="inferred from homology"/>
<evidence type="ECO:0000256" key="3">
    <source>
        <dbReference type="ARBA" id="ARBA00022490"/>
    </source>
</evidence>
<dbReference type="EMBL" id="JAGSOH010000047">
    <property type="protein sequence ID" value="MBR7828032.1"/>
    <property type="molecule type" value="Genomic_DNA"/>
</dbReference>
<dbReference type="RefSeq" id="WP_212519171.1">
    <property type="nucleotide sequence ID" value="NZ_JAGSOH010000047.1"/>
</dbReference>
<dbReference type="SUPFAM" id="SSF56784">
    <property type="entry name" value="HAD-like"/>
    <property type="match status" value="1"/>
</dbReference>
<evidence type="ECO:0000313" key="9">
    <source>
        <dbReference type="Proteomes" id="UP000676325"/>
    </source>
</evidence>
<dbReference type="GO" id="GO:0046872">
    <property type="term" value="F:metal ion binding"/>
    <property type="evidence" value="ECO:0007669"/>
    <property type="project" value="UniProtKB-KW"/>
</dbReference>
<dbReference type="InterPro" id="IPR006549">
    <property type="entry name" value="HAD-SF_hydro_IIIA"/>
</dbReference>
<accession>A0A941EB69</accession>
<sequence>MTAFVSPPRPTFAKRAPLPDRLWARTRGVLGRHDRGPRPLPLAVLLDVDGTLVREVPYNADPAAVEPIPGVREALDLLRAAGIRLGVVANQSGIGRGLLTETEAATVNHRIEELLGPFDVWALCPHSPVEGCACRKPRPGLIHEAARRLGIEPRSCVVVGDVLGDAVAARGAGARSLLVAPLRPLGPEFAHHEWAPDLTSAARLILGT</sequence>
<dbReference type="GO" id="GO:0005975">
    <property type="term" value="P:carbohydrate metabolic process"/>
    <property type="evidence" value="ECO:0007669"/>
    <property type="project" value="InterPro"/>
</dbReference>
<dbReference type="Gene3D" id="3.40.50.1000">
    <property type="entry name" value="HAD superfamily/HAD-like"/>
    <property type="match status" value="1"/>
</dbReference>
<comment type="subcellular location">
    <subcellularLocation>
        <location evidence="1">Cytoplasm</location>
    </subcellularLocation>
</comment>
<comment type="similarity">
    <text evidence="2">Belongs to the GmhB family.</text>
</comment>
<dbReference type="InterPro" id="IPR004446">
    <property type="entry name" value="Heptose_bisP_phosphatase"/>
</dbReference>
<dbReference type="NCBIfam" id="TIGR01656">
    <property type="entry name" value="Histidinol-ppas"/>
    <property type="match status" value="1"/>
</dbReference>
<comment type="caution">
    <text evidence="8">The sequence shown here is derived from an EMBL/GenBank/DDBJ whole genome shotgun (WGS) entry which is preliminary data.</text>
</comment>
<reference evidence="8" key="1">
    <citation type="submission" date="2021-04" db="EMBL/GenBank/DDBJ databases">
        <title>Genome based classification of Actinospica acidithermotolerans sp. nov., an actinobacterium isolated from an Indonesian hot spring.</title>
        <authorList>
            <person name="Kusuma A.B."/>
            <person name="Putra K.E."/>
            <person name="Nafisah S."/>
            <person name="Loh J."/>
            <person name="Nouioui I."/>
            <person name="Goodfellow M."/>
        </authorList>
    </citation>
    <scope>NUCLEOTIDE SEQUENCE</scope>
    <source>
        <strain evidence="8">MGRD01-02</strain>
    </source>
</reference>